<gene>
    <name evidence="3" type="ORF">CJF39_02880</name>
</gene>
<dbReference type="InterPro" id="IPR006121">
    <property type="entry name" value="HMA_dom"/>
</dbReference>
<dbReference type="CDD" id="cd00371">
    <property type="entry name" value="HMA"/>
    <property type="match status" value="1"/>
</dbReference>
<sequence>MHVLNVSGMTCGGCANSVTRAVHGVDKDAKVEVDLAKKTVTVDSKLPKLDIIDAITNAGFEARSMSAQH</sequence>
<keyword evidence="1" id="KW-0479">Metal-binding</keyword>
<dbReference type="SUPFAM" id="SSF55008">
    <property type="entry name" value="HMA, heavy metal-associated domain"/>
    <property type="match status" value="1"/>
</dbReference>
<feature type="domain" description="HMA" evidence="2">
    <location>
        <begin position="1"/>
        <end position="63"/>
    </location>
</feature>
<evidence type="ECO:0000313" key="4">
    <source>
        <dbReference type="Proteomes" id="UP000215788"/>
    </source>
</evidence>
<dbReference type="RefSeq" id="WP_094992083.1">
    <property type="nucleotide sequence ID" value="NZ_NQKI01000002.1"/>
</dbReference>
<proteinExistence type="predicted"/>
<comment type="caution">
    <text evidence="3">The sequence shown here is derived from an EMBL/GenBank/DDBJ whole genome shotgun (WGS) entry which is preliminary data.</text>
</comment>
<evidence type="ECO:0000259" key="2">
    <source>
        <dbReference type="PROSITE" id="PS50846"/>
    </source>
</evidence>
<dbReference type="PROSITE" id="PS01047">
    <property type="entry name" value="HMA_1"/>
    <property type="match status" value="1"/>
</dbReference>
<dbReference type="OrthoDB" id="9814359at2"/>
<dbReference type="InterPro" id="IPR017969">
    <property type="entry name" value="Heavy-metal-associated_CS"/>
</dbReference>
<dbReference type="PROSITE" id="PS50846">
    <property type="entry name" value="HMA_2"/>
    <property type="match status" value="1"/>
</dbReference>
<organism evidence="3 4">
    <name type="scientific">Pseudomonas lundensis</name>
    <dbReference type="NCBI Taxonomy" id="86185"/>
    <lineage>
        <taxon>Bacteria</taxon>
        <taxon>Pseudomonadati</taxon>
        <taxon>Pseudomonadota</taxon>
        <taxon>Gammaproteobacteria</taxon>
        <taxon>Pseudomonadales</taxon>
        <taxon>Pseudomonadaceae</taxon>
        <taxon>Pseudomonas</taxon>
    </lineage>
</organism>
<accession>A0A266NFK4</accession>
<evidence type="ECO:0000256" key="1">
    <source>
        <dbReference type="ARBA" id="ARBA00022723"/>
    </source>
</evidence>
<dbReference type="GO" id="GO:0046872">
    <property type="term" value="F:metal ion binding"/>
    <property type="evidence" value="ECO:0007669"/>
    <property type="project" value="UniProtKB-KW"/>
</dbReference>
<evidence type="ECO:0000313" key="3">
    <source>
        <dbReference type="EMBL" id="OZY61203.1"/>
    </source>
</evidence>
<dbReference type="EMBL" id="NQKI01000002">
    <property type="protein sequence ID" value="OZY61203.1"/>
    <property type="molecule type" value="Genomic_DNA"/>
</dbReference>
<dbReference type="Gene3D" id="3.30.70.100">
    <property type="match status" value="1"/>
</dbReference>
<reference evidence="3 4" key="1">
    <citation type="submission" date="2017-08" db="EMBL/GenBank/DDBJ databases">
        <title>Genomic and metabolic characterisation of spoilage-associated Pseudomonas species.</title>
        <authorList>
            <person name="Stanborough T."/>
            <person name="Fegan N."/>
            <person name="Powell S.M."/>
            <person name="Singh T."/>
            <person name="Tamplin M.L."/>
            <person name="Chandry P.S."/>
        </authorList>
    </citation>
    <scope>NUCLEOTIDE SEQUENCE [LARGE SCALE GENOMIC DNA]</scope>
    <source>
        <strain evidence="3 4">L1802</strain>
    </source>
</reference>
<dbReference type="Proteomes" id="UP000215788">
    <property type="component" value="Unassembled WGS sequence"/>
</dbReference>
<protein>
    <submittedName>
        <fullName evidence="3">Heavy metal transporter</fullName>
    </submittedName>
</protein>
<dbReference type="Pfam" id="PF00403">
    <property type="entry name" value="HMA"/>
    <property type="match status" value="1"/>
</dbReference>
<dbReference type="InterPro" id="IPR036163">
    <property type="entry name" value="HMA_dom_sf"/>
</dbReference>
<dbReference type="AlphaFoldDB" id="A0A266NFK4"/>
<name>A0A266NFK4_9PSED</name>